<dbReference type="OrthoDB" id="5297460at2"/>
<dbReference type="Gene3D" id="1.10.10.10">
    <property type="entry name" value="Winged helix-like DNA-binding domain superfamily/Winged helix DNA-binding domain"/>
    <property type="match status" value="1"/>
</dbReference>
<keyword evidence="3" id="KW-0804">Transcription</keyword>
<evidence type="ECO:0000313" key="6">
    <source>
        <dbReference type="Proteomes" id="UP000252357"/>
    </source>
</evidence>
<evidence type="ECO:0000256" key="1">
    <source>
        <dbReference type="ARBA" id="ARBA00023015"/>
    </source>
</evidence>
<keyword evidence="1" id="KW-0805">Transcription regulation</keyword>
<evidence type="ECO:0000256" key="2">
    <source>
        <dbReference type="ARBA" id="ARBA00023125"/>
    </source>
</evidence>
<keyword evidence="2" id="KW-0238">DNA-binding</keyword>
<organism evidence="5 6">
    <name type="scientific">Parvibium lacunae</name>
    <dbReference type="NCBI Taxonomy" id="1888893"/>
    <lineage>
        <taxon>Bacteria</taxon>
        <taxon>Pseudomonadati</taxon>
        <taxon>Pseudomonadota</taxon>
        <taxon>Betaproteobacteria</taxon>
        <taxon>Burkholderiales</taxon>
        <taxon>Alcaligenaceae</taxon>
        <taxon>Parvibium</taxon>
    </lineage>
</organism>
<dbReference type="Proteomes" id="UP000252357">
    <property type="component" value="Unassembled WGS sequence"/>
</dbReference>
<name>A0A368L7C7_9BURK</name>
<reference evidence="5 6" key="1">
    <citation type="journal article" date="2018" name="Int. J. Syst. Evol. Microbiol.">
        <title>Parvibium lacunae gen. nov., sp. nov., a new member of the family Alcaligenaceae isolated from a freshwater pond.</title>
        <authorList>
            <person name="Chen W.M."/>
            <person name="Xie P.B."/>
            <person name="Hsu M.Y."/>
            <person name="Sheu S.Y."/>
        </authorList>
    </citation>
    <scope>NUCLEOTIDE SEQUENCE [LARGE SCALE GENOMIC DNA]</scope>
    <source>
        <strain evidence="5 6">KMB9</strain>
    </source>
</reference>
<dbReference type="RefSeq" id="WP_114401667.1">
    <property type="nucleotide sequence ID" value="NZ_QPGB01000001.1"/>
</dbReference>
<dbReference type="EMBL" id="QPGB01000001">
    <property type="protein sequence ID" value="RCS59517.1"/>
    <property type="molecule type" value="Genomic_DNA"/>
</dbReference>
<comment type="caution">
    <text evidence="5">The sequence shown here is derived from an EMBL/GenBank/DDBJ whole genome shotgun (WGS) entry which is preliminary data.</text>
</comment>
<feature type="domain" description="HTH arsR-type" evidence="4">
    <location>
        <begin position="7"/>
        <end position="104"/>
    </location>
</feature>
<dbReference type="PANTHER" id="PTHR43132:SF2">
    <property type="entry name" value="ARSENICAL RESISTANCE OPERON REPRESSOR ARSR-RELATED"/>
    <property type="match status" value="1"/>
</dbReference>
<evidence type="ECO:0000259" key="4">
    <source>
        <dbReference type="PROSITE" id="PS50987"/>
    </source>
</evidence>
<dbReference type="PROSITE" id="PS50987">
    <property type="entry name" value="HTH_ARSR_2"/>
    <property type="match status" value="1"/>
</dbReference>
<dbReference type="CDD" id="cd00090">
    <property type="entry name" value="HTH_ARSR"/>
    <property type="match status" value="1"/>
</dbReference>
<accession>A0A368L7C7</accession>
<dbReference type="Pfam" id="PF12840">
    <property type="entry name" value="HTH_20"/>
    <property type="match status" value="1"/>
</dbReference>
<sequence>MIPSKCSPSLTDAQAAPMLAALGSEVRLKLFRVLLRSGHECLSVTGLQRLMDIPPSTLGHHISALVAAGLVSQERQGRELICRAEFADIRRLSAFLLNECCAGNSESDHAVRQVNRNDLNQQTEIA</sequence>
<protein>
    <submittedName>
        <fullName evidence="5">Transcriptional regulator</fullName>
    </submittedName>
</protein>
<proteinExistence type="predicted"/>
<dbReference type="InterPro" id="IPR051011">
    <property type="entry name" value="Metal_resp_trans_reg"/>
</dbReference>
<dbReference type="SUPFAM" id="SSF46785">
    <property type="entry name" value="Winged helix' DNA-binding domain"/>
    <property type="match status" value="1"/>
</dbReference>
<evidence type="ECO:0000256" key="3">
    <source>
        <dbReference type="ARBA" id="ARBA00023163"/>
    </source>
</evidence>
<dbReference type="InterPro" id="IPR036388">
    <property type="entry name" value="WH-like_DNA-bd_sf"/>
</dbReference>
<gene>
    <name evidence="5" type="ORF">DU000_01965</name>
</gene>
<dbReference type="GO" id="GO:0003700">
    <property type="term" value="F:DNA-binding transcription factor activity"/>
    <property type="evidence" value="ECO:0007669"/>
    <property type="project" value="InterPro"/>
</dbReference>
<dbReference type="SMART" id="SM00418">
    <property type="entry name" value="HTH_ARSR"/>
    <property type="match status" value="1"/>
</dbReference>
<dbReference type="InterPro" id="IPR001845">
    <property type="entry name" value="HTH_ArsR_DNA-bd_dom"/>
</dbReference>
<dbReference type="InterPro" id="IPR036390">
    <property type="entry name" value="WH_DNA-bd_sf"/>
</dbReference>
<keyword evidence="6" id="KW-1185">Reference proteome</keyword>
<dbReference type="AlphaFoldDB" id="A0A368L7C7"/>
<evidence type="ECO:0000313" key="5">
    <source>
        <dbReference type="EMBL" id="RCS59517.1"/>
    </source>
</evidence>
<dbReference type="GO" id="GO:0003677">
    <property type="term" value="F:DNA binding"/>
    <property type="evidence" value="ECO:0007669"/>
    <property type="project" value="UniProtKB-KW"/>
</dbReference>
<dbReference type="InterPro" id="IPR011991">
    <property type="entry name" value="ArsR-like_HTH"/>
</dbReference>
<dbReference type="PANTHER" id="PTHR43132">
    <property type="entry name" value="ARSENICAL RESISTANCE OPERON REPRESSOR ARSR-RELATED"/>
    <property type="match status" value="1"/>
</dbReference>